<feature type="compositionally biased region" description="Basic and acidic residues" evidence="1">
    <location>
        <begin position="23"/>
        <end position="34"/>
    </location>
</feature>
<feature type="signal peptide" evidence="2">
    <location>
        <begin position="1"/>
        <end position="19"/>
    </location>
</feature>
<feature type="chain" id="PRO_5038726016" description="Lipoprotein" evidence="2">
    <location>
        <begin position="20"/>
        <end position="336"/>
    </location>
</feature>
<keyword evidence="2" id="KW-0732">Signal</keyword>
<name>A0A011W1R5_RUMAL</name>
<dbReference type="AlphaFoldDB" id="A0A011W1R5"/>
<evidence type="ECO:0008006" key="5">
    <source>
        <dbReference type="Google" id="ProtNLM"/>
    </source>
</evidence>
<feature type="compositionally biased region" description="Low complexity" evidence="1">
    <location>
        <begin position="35"/>
        <end position="49"/>
    </location>
</feature>
<dbReference type="OrthoDB" id="2042135at2"/>
<reference evidence="3 4" key="1">
    <citation type="submission" date="2013-06" db="EMBL/GenBank/DDBJ databases">
        <title>Rumen cellulosomics: divergent fiber-degrading strategies revealed by comparative genome-wide analysis of six Ruminococcal strains.</title>
        <authorList>
            <person name="Dassa B."/>
            <person name="Borovok I."/>
            <person name="Lamed R."/>
            <person name="Flint H."/>
            <person name="Yeoman C.J."/>
            <person name="White B."/>
            <person name="Bayer E.A."/>
        </authorList>
    </citation>
    <scope>NUCLEOTIDE SEQUENCE [LARGE SCALE GENOMIC DNA]</scope>
    <source>
        <strain evidence="3 4">SY3</strain>
    </source>
</reference>
<dbReference type="EMBL" id="JEOB01000001">
    <property type="protein sequence ID" value="EXM40788.1"/>
    <property type="molecule type" value="Genomic_DNA"/>
</dbReference>
<comment type="caution">
    <text evidence="3">The sequence shown here is derived from an EMBL/GenBank/DDBJ whole genome shotgun (WGS) entry which is preliminary data.</text>
</comment>
<evidence type="ECO:0000313" key="4">
    <source>
        <dbReference type="Proteomes" id="UP000021369"/>
    </source>
</evidence>
<accession>A0A011W1R5</accession>
<gene>
    <name evidence="3" type="ORF">RASY3_03500</name>
</gene>
<evidence type="ECO:0000256" key="1">
    <source>
        <dbReference type="SAM" id="MobiDB-lite"/>
    </source>
</evidence>
<keyword evidence="4" id="KW-1185">Reference proteome</keyword>
<proteinExistence type="predicted"/>
<protein>
    <recommendedName>
        <fullName evidence="5">Lipoprotein</fullName>
    </recommendedName>
</protein>
<organism evidence="3 4">
    <name type="scientific">Ruminococcus albus SY3</name>
    <dbReference type="NCBI Taxonomy" id="1341156"/>
    <lineage>
        <taxon>Bacteria</taxon>
        <taxon>Bacillati</taxon>
        <taxon>Bacillota</taxon>
        <taxon>Clostridia</taxon>
        <taxon>Eubacteriales</taxon>
        <taxon>Oscillospiraceae</taxon>
        <taxon>Ruminococcus</taxon>
    </lineage>
</organism>
<dbReference type="PATRIC" id="fig|1341156.4.peg.423"/>
<dbReference type="Proteomes" id="UP000021369">
    <property type="component" value="Unassembled WGS sequence"/>
</dbReference>
<feature type="region of interest" description="Disordered" evidence="1">
    <location>
        <begin position="20"/>
        <end position="70"/>
    </location>
</feature>
<evidence type="ECO:0000313" key="3">
    <source>
        <dbReference type="EMBL" id="EXM40788.1"/>
    </source>
</evidence>
<sequence>MKKILAMTLALTMTSLMFASCGNKDDKSEPEKKTTTTTTAETEAPAEVTPAEDEAPAETTSEEDAAAKVDNSNWKPLSAIADSLECYDNASLTFAADSDVTGIITTFYEGTDEVKPGEDGYKGDEAKINFSVQEVAGIPMLKCDEEIYDTEDTANNGHKILKIKTDMNKLFASQPELMDDIFTIKVELVAIAKDQAVYDNGLGPVTVAWYGGAMGSNNNGEWAGNTATIEMASDSGEGWCNQWAHTVTTARIGISENAKFNHEYETNYTTVMAWVVKNDIDLYIADIVFEDDAGNVIKVPDGAIPGGASYEKEELVDADSDGIIEYDEDGKVVLEK</sequence>
<evidence type="ECO:0000256" key="2">
    <source>
        <dbReference type="SAM" id="SignalP"/>
    </source>
</evidence>
<feature type="compositionally biased region" description="Acidic residues" evidence="1">
    <location>
        <begin position="50"/>
        <end position="64"/>
    </location>
</feature>
<dbReference type="RefSeq" id="WP_037285095.1">
    <property type="nucleotide sequence ID" value="NZ_JEOB01000001.1"/>
</dbReference>
<dbReference type="PROSITE" id="PS51257">
    <property type="entry name" value="PROKAR_LIPOPROTEIN"/>
    <property type="match status" value="1"/>
</dbReference>